<dbReference type="PANTHER" id="PTHR28272">
    <property type="entry name" value="RIBONUCLEASES P/MRP PROTEIN SUBUNIT POP3"/>
    <property type="match status" value="1"/>
</dbReference>
<dbReference type="GO" id="GO:0000171">
    <property type="term" value="F:ribonuclease MRP activity"/>
    <property type="evidence" value="ECO:0007669"/>
    <property type="project" value="TreeGrafter"/>
</dbReference>
<dbReference type="GO" id="GO:0004526">
    <property type="term" value="F:ribonuclease P activity"/>
    <property type="evidence" value="ECO:0007669"/>
    <property type="project" value="TreeGrafter"/>
</dbReference>
<feature type="compositionally biased region" description="Basic residues" evidence="1">
    <location>
        <begin position="287"/>
        <end position="298"/>
    </location>
</feature>
<dbReference type="OrthoDB" id="20109at2759"/>
<organism evidence="2 3">
    <name type="scientific">Gomphillus americanus</name>
    <dbReference type="NCBI Taxonomy" id="1940652"/>
    <lineage>
        <taxon>Eukaryota</taxon>
        <taxon>Fungi</taxon>
        <taxon>Dikarya</taxon>
        <taxon>Ascomycota</taxon>
        <taxon>Pezizomycotina</taxon>
        <taxon>Lecanoromycetes</taxon>
        <taxon>OSLEUM clade</taxon>
        <taxon>Ostropomycetidae</taxon>
        <taxon>Ostropales</taxon>
        <taxon>Graphidaceae</taxon>
        <taxon>Gomphilloideae</taxon>
        <taxon>Gomphillus</taxon>
    </lineage>
</organism>
<name>A0A8H3ELN6_9LECA</name>
<dbReference type="EMBL" id="CAJPDQ010000004">
    <property type="protein sequence ID" value="CAF9908779.1"/>
    <property type="molecule type" value="Genomic_DNA"/>
</dbReference>
<dbReference type="AlphaFoldDB" id="A0A8H3ELN6"/>
<accession>A0A8H3ELN6</accession>
<dbReference type="GO" id="GO:0005829">
    <property type="term" value="C:cytosol"/>
    <property type="evidence" value="ECO:0007669"/>
    <property type="project" value="TreeGrafter"/>
</dbReference>
<dbReference type="GO" id="GO:0034965">
    <property type="term" value="P:intronic box C/D snoRNA processing"/>
    <property type="evidence" value="ECO:0007669"/>
    <property type="project" value="TreeGrafter"/>
</dbReference>
<protein>
    <submittedName>
        <fullName evidence="2">Uncharacterized protein</fullName>
    </submittedName>
</protein>
<dbReference type="GO" id="GO:0006364">
    <property type="term" value="P:rRNA processing"/>
    <property type="evidence" value="ECO:0007669"/>
    <property type="project" value="InterPro"/>
</dbReference>
<sequence length="308" mass="34114">MLPQKDQPRSKPVLKTTHSLASPFPEPSWYVLLQFILNPKTSRPQIQLDDQQTIQDLLCMLLAELGQHRRSTVVSKGKRRKRENRKQENDEEATNPSQPEIKSHVLIGFNAVQRHLEAMILEKAHVKADESQTSSKETSTDAGDDIEGSATDNNLVALFVDRSSQPLIMTRHLPNMMAAAVSKGSSLWLVTLPSGAGTRLGETVGIPRLGFCGLLAKAPGSIPLLHYIKEHIQPVQPSMADVSLSAHFLPLKVKTYTVEMESNLSGKMKRQQQKLALDGDAGSNTRQSKRFRRSKRSAKSASLTIRSP</sequence>
<dbReference type="GO" id="GO:0005655">
    <property type="term" value="C:nucleolar ribonuclease P complex"/>
    <property type="evidence" value="ECO:0007669"/>
    <property type="project" value="TreeGrafter"/>
</dbReference>
<proteinExistence type="predicted"/>
<feature type="region of interest" description="Disordered" evidence="1">
    <location>
        <begin position="126"/>
        <end position="147"/>
    </location>
</feature>
<feature type="region of interest" description="Disordered" evidence="1">
    <location>
        <begin position="70"/>
        <end position="101"/>
    </location>
</feature>
<reference evidence="2" key="1">
    <citation type="submission" date="2021-03" db="EMBL/GenBank/DDBJ databases">
        <authorList>
            <person name="Tagirdzhanova G."/>
        </authorList>
    </citation>
    <scope>NUCLEOTIDE SEQUENCE</scope>
</reference>
<dbReference type="Proteomes" id="UP000664169">
    <property type="component" value="Unassembled WGS sequence"/>
</dbReference>
<dbReference type="GO" id="GO:0008033">
    <property type="term" value="P:tRNA processing"/>
    <property type="evidence" value="ECO:0007669"/>
    <property type="project" value="InterPro"/>
</dbReference>
<dbReference type="GO" id="GO:0000172">
    <property type="term" value="C:ribonuclease MRP complex"/>
    <property type="evidence" value="ECO:0007669"/>
    <property type="project" value="TreeGrafter"/>
</dbReference>
<gene>
    <name evidence="2" type="ORF">GOMPHAMPRED_006311</name>
</gene>
<dbReference type="PANTHER" id="PTHR28272:SF1">
    <property type="entry name" value="RIBONUCLEASES P_MRP PROTEIN SUBUNIT POP3"/>
    <property type="match status" value="1"/>
</dbReference>
<evidence type="ECO:0000256" key="1">
    <source>
        <dbReference type="SAM" id="MobiDB-lite"/>
    </source>
</evidence>
<feature type="compositionally biased region" description="Polar residues" evidence="1">
    <location>
        <begin position="131"/>
        <end position="141"/>
    </location>
</feature>
<feature type="compositionally biased region" description="Basic residues" evidence="1">
    <location>
        <begin position="70"/>
        <end position="84"/>
    </location>
</feature>
<evidence type="ECO:0000313" key="3">
    <source>
        <dbReference type="Proteomes" id="UP000664169"/>
    </source>
</evidence>
<feature type="region of interest" description="Disordered" evidence="1">
    <location>
        <begin position="264"/>
        <end position="308"/>
    </location>
</feature>
<keyword evidence="3" id="KW-1185">Reference proteome</keyword>
<comment type="caution">
    <text evidence="2">The sequence shown here is derived from an EMBL/GenBank/DDBJ whole genome shotgun (WGS) entry which is preliminary data.</text>
</comment>
<dbReference type="InterPro" id="IPR013241">
    <property type="entry name" value="RNase_P_Pop3"/>
</dbReference>
<evidence type="ECO:0000313" key="2">
    <source>
        <dbReference type="EMBL" id="CAF9908779.1"/>
    </source>
</evidence>